<feature type="compositionally biased region" description="Polar residues" evidence="1">
    <location>
        <begin position="666"/>
        <end position="679"/>
    </location>
</feature>
<feature type="region of interest" description="Disordered" evidence="1">
    <location>
        <begin position="72"/>
        <end position="132"/>
    </location>
</feature>
<feature type="region of interest" description="Disordered" evidence="1">
    <location>
        <begin position="219"/>
        <end position="261"/>
    </location>
</feature>
<evidence type="ECO:0000256" key="1">
    <source>
        <dbReference type="SAM" id="MobiDB-lite"/>
    </source>
</evidence>
<name>A0ABZ1D2Y8_9TREE</name>
<feature type="compositionally biased region" description="Low complexity" evidence="1">
    <location>
        <begin position="853"/>
        <end position="884"/>
    </location>
</feature>
<dbReference type="RefSeq" id="XP_062793005.1">
    <property type="nucleotide sequence ID" value="XM_062936954.1"/>
</dbReference>
<evidence type="ECO:0000313" key="3">
    <source>
        <dbReference type="Proteomes" id="UP001329825"/>
    </source>
</evidence>
<gene>
    <name evidence="2" type="ORF">IL334_005241</name>
</gene>
<dbReference type="EMBL" id="CP141887">
    <property type="protein sequence ID" value="WRT68265.1"/>
    <property type="molecule type" value="Genomic_DNA"/>
</dbReference>
<feature type="compositionally biased region" description="Low complexity" evidence="1">
    <location>
        <begin position="602"/>
        <end position="616"/>
    </location>
</feature>
<reference evidence="2 3" key="1">
    <citation type="submission" date="2024-01" db="EMBL/GenBank/DDBJ databases">
        <title>Comparative genomics of Cryptococcus and Kwoniella reveals pathogenesis evolution and contrasting modes of karyotype evolution via chromosome fusion or intercentromeric recombination.</title>
        <authorList>
            <person name="Coelho M.A."/>
            <person name="David-Palma M."/>
            <person name="Shea T."/>
            <person name="Bowers K."/>
            <person name="McGinley-Smith S."/>
            <person name="Mohammad A.W."/>
            <person name="Gnirke A."/>
            <person name="Yurkov A.M."/>
            <person name="Nowrousian M."/>
            <person name="Sun S."/>
            <person name="Cuomo C.A."/>
            <person name="Heitman J."/>
        </authorList>
    </citation>
    <scope>NUCLEOTIDE SEQUENCE [LARGE SCALE GENOMIC DNA]</scope>
    <source>
        <strain evidence="2">CBS 11374</strain>
    </source>
</reference>
<feature type="compositionally biased region" description="Polar residues" evidence="1">
    <location>
        <begin position="222"/>
        <end position="234"/>
    </location>
</feature>
<feature type="compositionally biased region" description="Polar residues" evidence="1">
    <location>
        <begin position="314"/>
        <end position="336"/>
    </location>
</feature>
<feature type="compositionally biased region" description="Polar residues" evidence="1">
    <location>
        <begin position="86"/>
        <end position="102"/>
    </location>
</feature>
<organism evidence="2 3">
    <name type="scientific">Kwoniella shivajii</name>
    <dbReference type="NCBI Taxonomy" id="564305"/>
    <lineage>
        <taxon>Eukaryota</taxon>
        <taxon>Fungi</taxon>
        <taxon>Dikarya</taxon>
        <taxon>Basidiomycota</taxon>
        <taxon>Agaricomycotina</taxon>
        <taxon>Tremellomycetes</taxon>
        <taxon>Tremellales</taxon>
        <taxon>Cryptococcaceae</taxon>
        <taxon>Kwoniella</taxon>
    </lineage>
</organism>
<feature type="region of interest" description="Disordered" evidence="1">
    <location>
        <begin position="663"/>
        <end position="682"/>
    </location>
</feature>
<sequence>MSAEVEAPRAMSSFPRPTSLYVPDIPRSVPILDTTSYSPFPTFPGTTRNRDPYGLNAFLLHPDDTLWHYVDPMPDDNGSNGIPIAQRSTSMEGETSSPPSRTKSVRKQRSLSMIRKPSPLSQPPVSGGEEDMLNVNPVTLQRRRSSSLSSSPRLSVEQAEAVIAIFREEISYSKTPKTGKKSLKRVFTKARKSVFGINDSAAPPPVPALHESPMLLAPASSAPLTDSVDPSTPMTSRSNSNYSTLSSASSTSSSEGVKTPGENVSLDVALTGSKLVNALQEAGEKDKKNKGKNWRGWLGGKKNGKLSAKDSDESGSVTPLSDLSAGSTPNSSTPDLLSTAIPKVTLTPSPAITTPPRGLTPVLTPSDQFARQHSWASEQLRRVSMRKLSQLRSPSPHPLALSLRRQNSRLPDEVAFSIRSDQRVFPMSVNSHQGCGGDLLPAQGGLWLNLAISNVMQKLDQGQQPVGILKTRRNSKKSIVPRPRGVYDFINRAPFEERNIVFYPDNVFSPISMARPGYGVWDLDFSSYILGLAEMYEPSTSSWPAFPRTSMENPSLPAEFIDAMKSLENKSNEESLEALNSPDYREITQDASAALKTLTANSPSTSSTPSVSPTGSPKRERPLSSFRPAGRHSRVRDEDEASSEESEDESDEDDRPLAVVAKRRSQSFQSQYHGTTSDQLRPAHIHARSLSQPANKRSSKRLSMTIEAEIKWRENQNQTAMDTVARARELRAQNAAGHMERQADKEKIKQQEASRRSSMMDLRDHQLVATSSSSPKHKRNSSASMGPERPSSVHIAAAFPTAPHQDSRRRVQSHARPNHLSPIRPENTRAKSGPARLTGEKRRYHSFYEQKASSLSTLSFNESSRSAPHPNSQHQHQNQPHQHFVHQHQQMVLPPHHNLPMPMQMQMQMQGFPQFQNQHPRGSMYGMNVYPQMHMLAANQGQGQLRFPTMNGQNRTRMA</sequence>
<dbReference type="Proteomes" id="UP001329825">
    <property type="component" value="Chromosome 7"/>
</dbReference>
<feature type="compositionally biased region" description="Acidic residues" evidence="1">
    <location>
        <begin position="638"/>
        <end position="654"/>
    </location>
</feature>
<feature type="compositionally biased region" description="Basic and acidic residues" evidence="1">
    <location>
        <begin position="738"/>
        <end position="755"/>
    </location>
</feature>
<feature type="region of interest" description="Disordered" evidence="1">
    <location>
        <begin position="281"/>
        <end position="337"/>
    </location>
</feature>
<feature type="region of interest" description="Disordered" evidence="1">
    <location>
        <begin position="599"/>
        <end position="656"/>
    </location>
</feature>
<keyword evidence="3" id="KW-1185">Reference proteome</keyword>
<protein>
    <submittedName>
        <fullName evidence="2">Uncharacterized protein</fullName>
    </submittedName>
</protein>
<proteinExistence type="predicted"/>
<feature type="compositionally biased region" description="Low complexity" evidence="1">
    <location>
        <begin position="235"/>
        <end position="254"/>
    </location>
</feature>
<feature type="region of interest" description="Disordered" evidence="1">
    <location>
        <begin position="735"/>
        <end position="884"/>
    </location>
</feature>
<accession>A0ABZ1D2Y8</accession>
<dbReference type="GeneID" id="87957372"/>
<evidence type="ECO:0000313" key="2">
    <source>
        <dbReference type="EMBL" id="WRT68265.1"/>
    </source>
</evidence>